<dbReference type="GO" id="GO:0005634">
    <property type="term" value="C:nucleus"/>
    <property type="evidence" value="ECO:0007669"/>
    <property type="project" value="TreeGrafter"/>
</dbReference>
<evidence type="ECO:0000313" key="2">
    <source>
        <dbReference type="EMBL" id="MBA0727471.1"/>
    </source>
</evidence>
<proteinExistence type="predicted"/>
<dbReference type="Pfam" id="PF10238">
    <property type="entry name" value="Eapp_C"/>
    <property type="match status" value="2"/>
</dbReference>
<comment type="caution">
    <text evidence="2">The sequence shown here is derived from an EMBL/GenBank/DDBJ whole genome shotgun (WGS) entry which is preliminary data.</text>
</comment>
<dbReference type="InterPro" id="IPR019370">
    <property type="entry name" value="E2F-assoc_phosphoprotein"/>
</dbReference>
<sequence>METEKTKTTTCSSNQVSEMEEDTTTSKMDSPTNSQQTSSFFFSYSFYSPLIFTVSDDDEIDYSIKPEFYDPNLDDKDELWVQSKRKGRVSDAVLSCPACFTTLCLECQRDSILLRSIIEKSVMRLKRAFLLAIKLSLIGFCRHEKYVTQYRAIFVANCKIEDGKVRQERVKPKRGKRRRETVEGEAVAAAGGETFKSVHCSACTTEVGVIDEDEVYHFFNVLPSES</sequence>
<evidence type="ECO:0000313" key="3">
    <source>
        <dbReference type="Proteomes" id="UP000593574"/>
    </source>
</evidence>
<accession>A0A7J9ATU5</accession>
<dbReference type="AlphaFoldDB" id="A0A7J9ATU5"/>
<dbReference type="Proteomes" id="UP000593574">
    <property type="component" value="Unassembled WGS sequence"/>
</dbReference>
<gene>
    <name evidence="2" type="ORF">Golax_000453</name>
</gene>
<dbReference type="PANTHER" id="PTHR15967:SF0">
    <property type="entry name" value="E2F-ASSOCIATED PHOSPHOPROTEIN"/>
    <property type="match status" value="1"/>
</dbReference>
<keyword evidence="3" id="KW-1185">Reference proteome</keyword>
<reference evidence="2 3" key="1">
    <citation type="journal article" date="2019" name="Genome Biol. Evol.">
        <title>Insights into the evolution of the New World diploid cottons (Gossypium, subgenus Houzingenia) based on genome sequencing.</title>
        <authorList>
            <person name="Grover C.E."/>
            <person name="Arick M.A. 2nd"/>
            <person name="Thrash A."/>
            <person name="Conover J.L."/>
            <person name="Sanders W.S."/>
            <person name="Peterson D.G."/>
            <person name="Frelichowski J.E."/>
            <person name="Scheffler J.A."/>
            <person name="Scheffler B.E."/>
            <person name="Wendel J.F."/>
        </authorList>
    </citation>
    <scope>NUCLEOTIDE SEQUENCE [LARGE SCALE GENOMIC DNA]</scope>
    <source>
        <strain evidence="2">4</strain>
        <tissue evidence="2">Leaf</tissue>
    </source>
</reference>
<evidence type="ECO:0008006" key="4">
    <source>
        <dbReference type="Google" id="ProtNLM"/>
    </source>
</evidence>
<feature type="region of interest" description="Disordered" evidence="1">
    <location>
        <begin position="1"/>
        <end position="33"/>
    </location>
</feature>
<dbReference type="EMBL" id="JABEZV010000013">
    <property type="protein sequence ID" value="MBA0727471.1"/>
    <property type="molecule type" value="Genomic_DNA"/>
</dbReference>
<protein>
    <recommendedName>
        <fullName evidence="4">E2F-associated phosphoprotein</fullName>
    </recommendedName>
</protein>
<name>A0A7J9ATU5_9ROSI</name>
<dbReference type="PANTHER" id="PTHR15967">
    <property type="entry name" value="E2F-ASSOCIATED PHOSPHOPROTEIN"/>
    <property type="match status" value="1"/>
</dbReference>
<evidence type="ECO:0000256" key="1">
    <source>
        <dbReference type="SAM" id="MobiDB-lite"/>
    </source>
</evidence>
<organism evidence="2 3">
    <name type="scientific">Gossypium laxum</name>
    <dbReference type="NCBI Taxonomy" id="34288"/>
    <lineage>
        <taxon>Eukaryota</taxon>
        <taxon>Viridiplantae</taxon>
        <taxon>Streptophyta</taxon>
        <taxon>Embryophyta</taxon>
        <taxon>Tracheophyta</taxon>
        <taxon>Spermatophyta</taxon>
        <taxon>Magnoliopsida</taxon>
        <taxon>eudicotyledons</taxon>
        <taxon>Gunneridae</taxon>
        <taxon>Pentapetalae</taxon>
        <taxon>rosids</taxon>
        <taxon>malvids</taxon>
        <taxon>Malvales</taxon>
        <taxon>Malvaceae</taxon>
        <taxon>Malvoideae</taxon>
        <taxon>Gossypium</taxon>
    </lineage>
</organism>